<evidence type="ECO:0000256" key="8">
    <source>
        <dbReference type="SAM" id="SignalP"/>
    </source>
</evidence>
<evidence type="ECO:0000256" key="6">
    <source>
        <dbReference type="ARBA" id="ARBA00023136"/>
    </source>
</evidence>
<keyword evidence="10" id="KW-1185">Reference proteome</keyword>
<evidence type="ECO:0000313" key="9">
    <source>
        <dbReference type="EMBL" id="GAA3926282.1"/>
    </source>
</evidence>
<reference evidence="10" key="1">
    <citation type="journal article" date="2019" name="Int. J. Syst. Evol. Microbiol.">
        <title>The Global Catalogue of Microorganisms (GCM) 10K type strain sequencing project: providing services to taxonomists for standard genome sequencing and annotation.</title>
        <authorList>
            <consortium name="The Broad Institute Genomics Platform"/>
            <consortium name="The Broad Institute Genome Sequencing Center for Infectious Disease"/>
            <person name="Wu L."/>
            <person name="Ma J."/>
        </authorList>
    </citation>
    <scope>NUCLEOTIDE SEQUENCE [LARGE SCALE GENOMIC DNA]</scope>
    <source>
        <strain evidence="10">JCM 16916</strain>
    </source>
</reference>
<feature type="chain" id="PRO_5046220720" evidence="8">
    <location>
        <begin position="29"/>
        <end position="460"/>
    </location>
</feature>
<keyword evidence="3" id="KW-1134">Transmembrane beta strand</keyword>
<keyword evidence="7" id="KW-0998">Cell outer membrane</keyword>
<sequence length="460" mass="49056">MQTHPRLIQITALALGIAGAMAFSQAHAAAFLLKENSVKAQGRSMAGAASAKGDASVVANNPAVMSTFDKNTFQADVTAIDLSFKFQGGGSAAAGSPLAQPLTGGNGGDAGGLNVVPAMSFIKPLSGQFEYVTLGAMISAPFGLKTEYDDDWVGRYHAIKSDVKIIDLTLAASIDLSDRFSVGAGLIYEHSDVTLSNAIDFGTGICANPQTQPLCFMPNPVTGPYGPQKQDGKVSVNGTDNSFGWILGMNWRPTDNLSFGYAHRSEIDHEVRGSADFTVPGTAAFVTSTGAYVDTGAGAKLTLPSTDTFSATWDVNDKLSLMAEATLAGWDSLKEIRIEFDNPVQPDAVEDYSWKDSWFYSIGAEYRLNERWTLRGGVARDDSPVSLPHRTPRMPDQDRMWYSLGATWAVSDSFDITASYSRIQLADTPKVGIASSSGSYISGKYDGGADNYGISAQFRF</sequence>
<dbReference type="RefSeq" id="WP_344759902.1">
    <property type="nucleotide sequence ID" value="NZ_BAAAZU010000011.1"/>
</dbReference>
<protein>
    <submittedName>
        <fullName evidence="9">Outer membrane protein transport protein</fullName>
    </submittedName>
</protein>
<evidence type="ECO:0000256" key="3">
    <source>
        <dbReference type="ARBA" id="ARBA00022452"/>
    </source>
</evidence>
<evidence type="ECO:0000256" key="7">
    <source>
        <dbReference type="ARBA" id="ARBA00023237"/>
    </source>
</evidence>
<dbReference type="Proteomes" id="UP001501727">
    <property type="component" value="Unassembled WGS sequence"/>
</dbReference>
<accession>A0ABP7MMB8</accession>
<evidence type="ECO:0000256" key="1">
    <source>
        <dbReference type="ARBA" id="ARBA00004571"/>
    </source>
</evidence>
<dbReference type="InterPro" id="IPR005017">
    <property type="entry name" value="OMPP1/FadL/TodX"/>
</dbReference>
<dbReference type="Gene3D" id="2.40.160.60">
    <property type="entry name" value="Outer membrane protein transport protein (OMPP1/FadL/TodX)"/>
    <property type="match status" value="1"/>
</dbReference>
<dbReference type="Pfam" id="PF03349">
    <property type="entry name" value="Toluene_X"/>
    <property type="match status" value="1"/>
</dbReference>
<dbReference type="EMBL" id="BAAAZU010000011">
    <property type="protein sequence ID" value="GAA3926282.1"/>
    <property type="molecule type" value="Genomic_DNA"/>
</dbReference>
<evidence type="ECO:0000256" key="2">
    <source>
        <dbReference type="ARBA" id="ARBA00008163"/>
    </source>
</evidence>
<comment type="caution">
    <text evidence="9">The sequence shown here is derived from an EMBL/GenBank/DDBJ whole genome shotgun (WGS) entry which is preliminary data.</text>
</comment>
<dbReference type="SUPFAM" id="SSF56935">
    <property type="entry name" value="Porins"/>
    <property type="match status" value="1"/>
</dbReference>
<keyword evidence="4" id="KW-0812">Transmembrane</keyword>
<name>A0ABP7MMB8_9GAMM</name>
<proteinExistence type="inferred from homology"/>
<evidence type="ECO:0000256" key="5">
    <source>
        <dbReference type="ARBA" id="ARBA00022729"/>
    </source>
</evidence>
<feature type="signal peptide" evidence="8">
    <location>
        <begin position="1"/>
        <end position="28"/>
    </location>
</feature>
<comment type="subcellular location">
    <subcellularLocation>
        <location evidence="1">Cell outer membrane</location>
        <topology evidence="1">Multi-pass membrane protein</topology>
    </subcellularLocation>
</comment>
<gene>
    <name evidence="9" type="ORF">GCM10022229_20510</name>
</gene>
<organism evidence="9 10">
    <name type="scientific">Luteimonas lutimaris</name>
    <dbReference type="NCBI Taxonomy" id="698645"/>
    <lineage>
        <taxon>Bacteria</taxon>
        <taxon>Pseudomonadati</taxon>
        <taxon>Pseudomonadota</taxon>
        <taxon>Gammaproteobacteria</taxon>
        <taxon>Lysobacterales</taxon>
        <taxon>Lysobacteraceae</taxon>
        <taxon>Luteimonas</taxon>
    </lineage>
</organism>
<evidence type="ECO:0000313" key="10">
    <source>
        <dbReference type="Proteomes" id="UP001501727"/>
    </source>
</evidence>
<dbReference type="PANTHER" id="PTHR35093">
    <property type="entry name" value="OUTER MEMBRANE PROTEIN NMB0088-RELATED"/>
    <property type="match status" value="1"/>
</dbReference>
<evidence type="ECO:0000256" key="4">
    <source>
        <dbReference type="ARBA" id="ARBA00022692"/>
    </source>
</evidence>
<comment type="similarity">
    <text evidence="2">Belongs to the OmpP1/FadL family.</text>
</comment>
<keyword evidence="5 8" id="KW-0732">Signal</keyword>
<dbReference type="PANTHER" id="PTHR35093:SF3">
    <property type="entry name" value="LONG-CHAIN FATTY ACID TRANSPORT PROTEIN"/>
    <property type="match status" value="1"/>
</dbReference>
<keyword evidence="6" id="KW-0472">Membrane</keyword>